<dbReference type="Proteomes" id="UP000823775">
    <property type="component" value="Unassembled WGS sequence"/>
</dbReference>
<proteinExistence type="predicted"/>
<comment type="caution">
    <text evidence="2">The sequence shown here is derived from an EMBL/GenBank/DDBJ whole genome shotgun (WGS) entry which is preliminary data.</text>
</comment>
<keyword evidence="3" id="KW-1185">Reference proteome</keyword>
<gene>
    <name evidence="2" type="ORF">HAX54_051515</name>
</gene>
<name>A0ABS8SXR1_DATST</name>
<feature type="compositionally biased region" description="Low complexity" evidence="1">
    <location>
        <begin position="69"/>
        <end position="82"/>
    </location>
</feature>
<accession>A0ABS8SXR1</accession>
<evidence type="ECO:0000313" key="2">
    <source>
        <dbReference type="EMBL" id="MCD7463837.1"/>
    </source>
</evidence>
<feature type="non-terminal residue" evidence="2">
    <location>
        <position position="1"/>
    </location>
</feature>
<reference evidence="2 3" key="1">
    <citation type="journal article" date="2021" name="BMC Genomics">
        <title>Datura genome reveals duplications of psychoactive alkaloid biosynthetic genes and high mutation rate following tissue culture.</title>
        <authorList>
            <person name="Rajewski A."/>
            <person name="Carter-House D."/>
            <person name="Stajich J."/>
            <person name="Litt A."/>
        </authorList>
    </citation>
    <scope>NUCLEOTIDE SEQUENCE [LARGE SCALE GENOMIC DNA]</scope>
    <source>
        <strain evidence="2">AR-01</strain>
    </source>
</reference>
<evidence type="ECO:0000313" key="3">
    <source>
        <dbReference type="Proteomes" id="UP000823775"/>
    </source>
</evidence>
<organism evidence="2 3">
    <name type="scientific">Datura stramonium</name>
    <name type="common">Jimsonweed</name>
    <name type="synonym">Common thornapple</name>
    <dbReference type="NCBI Taxonomy" id="4076"/>
    <lineage>
        <taxon>Eukaryota</taxon>
        <taxon>Viridiplantae</taxon>
        <taxon>Streptophyta</taxon>
        <taxon>Embryophyta</taxon>
        <taxon>Tracheophyta</taxon>
        <taxon>Spermatophyta</taxon>
        <taxon>Magnoliopsida</taxon>
        <taxon>eudicotyledons</taxon>
        <taxon>Gunneridae</taxon>
        <taxon>Pentapetalae</taxon>
        <taxon>asterids</taxon>
        <taxon>lamiids</taxon>
        <taxon>Solanales</taxon>
        <taxon>Solanaceae</taxon>
        <taxon>Solanoideae</taxon>
        <taxon>Datureae</taxon>
        <taxon>Datura</taxon>
    </lineage>
</organism>
<protein>
    <submittedName>
        <fullName evidence="2">Uncharacterized protein</fullName>
    </submittedName>
</protein>
<feature type="non-terminal residue" evidence="2">
    <location>
        <position position="102"/>
    </location>
</feature>
<sequence>LLPKFGDNDVKIKASGALAEKSKAEKFDNFSTTQPSALLAPPEGSTASADCKVLVYKIIMASQNDENLAASSSNAMSLEAESPGPSQLNEYIELGKRKRHSK</sequence>
<dbReference type="EMBL" id="JACEIK010000919">
    <property type="protein sequence ID" value="MCD7463837.1"/>
    <property type="molecule type" value="Genomic_DNA"/>
</dbReference>
<feature type="region of interest" description="Disordered" evidence="1">
    <location>
        <begin position="69"/>
        <end position="102"/>
    </location>
</feature>
<evidence type="ECO:0000256" key="1">
    <source>
        <dbReference type="SAM" id="MobiDB-lite"/>
    </source>
</evidence>